<dbReference type="InterPro" id="IPR006311">
    <property type="entry name" value="TAT_signal"/>
</dbReference>
<keyword evidence="4" id="KW-0732">Signal</keyword>
<proteinExistence type="inferred from homology"/>
<evidence type="ECO:0000313" key="7">
    <source>
        <dbReference type="EMBL" id="MCV2869684.1"/>
    </source>
</evidence>
<dbReference type="PROSITE" id="PS51318">
    <property type="entry name" value="TAT"/>
    <property type="match status" value="1"/>
</dbReference>
<dbReference type="Proteomes" id="UP001652542">
    <property type="component" value="Unassembled WGS sequence"/>
</dbReference>
<feature type="region of interest" description="Disordered" evidence="5">
    <location>
        <begin position="484"/>
        <end position="510"/>
    </location>
</feature>
<evidence type="ECO:0000256" key="6">
    <source>
        <dbReference type="SAM" id="Phobius"/>
    </source>
</evidence>
<evidence type="ECO:0000256" key="5">
    <source>
        <dbReference type="SAM" id="MobiDB-lite"/>
    </source>
</evidence>
<keyword evidence="8" id="KW-1185">Reference proteome</keyword>
<dbReference type="EMBL" id="JAOWKY010000003">
    <property type="protein sequence ID" value="MCV2869684.1"/>
    <property type="molecule type" value="Genomic_DNA"/>
</dbReference>
<evidence type="ECO:0000256" key="1">
    <source>
        <dbReference type="ARBA" id="ARBA00004418"/>
    </source>
</evidence>
<dbReference type="SUPFAM" id="SSF53850">
    <property type="entry name" value="Periplasmic binding protein-like II"/>
    <property type="match status" value="1"/>
</dbReference>
<comment type="caution">
    <text evidence="7">The sequence shown here is derived from an EMBL/GenBank/DDBJ whole genome shotgun (WGS) entry which is preliminary data.</text>
</comment>
<evidence type="ECO:0000256" key="2">
    <source>
        <dbReference type="ARBA" id="ARBA00008520"/>
    </source>
</evidence>
<comment type="similarity">
    <text evidence="2">Belongs to the bacterial solute-binding protein 1 family.</text>
</comment>
<reference evidence="7 8" key="1">
    <citation type="submission" date="2022-10" db="EMBL/GenBank/DDBJ databases">
        <title>Defluviimonas sp. nov., isolated from ocean surface water.</title>
        <authorList>
            <person name="He W."/>
            <person name="Wang L."/>
            <person name="Zhang D.-F."/>
        </authorList>
    </citation>
    <scope>NUCLEOTIDE SEQUENCE [LARGE SCALE GENOMIC DNA]</scope>
    <source>
        <strain evidence="7 8">WL0002</strain>
    </source>
</reference>
<evidence type="ECO:0000313" key="8">
    <source>
        <dbReference type="Proteomes" id="UP001652542"/>
    </source>
</evidence>
<dbReference type="PANTHER" id="PTHR43649">
    <property type="entry name" value="ARABINOSE-BINDING PROTEIN-RELATED"/>
    <property type="match status" value="1"/>
</dbReference>
<sequence length="510" mass="56084">MFYRPKTAQATRISRRRFLELGGYGATMLGTGSLAVGLNSTIMSTPVQAASSDEAKWKQYAGSKLTFLSENTPPSFAIRDNIKAFYDLTGIEVEILTDDLPVVQQKCGIDLRSGKSDYTLQYVQDKPIGSPFADFYVDLSKMFGDETLPQDMEGYGDDAWFENFLSACGRFYSGEKIIALPYDAAIAVTFFRQDLFEKHTKDFEAEYGYRLEYNADSTWKNVLDIATFFKKLKEGGADVPYGYAQHQGSFAWTTQLDIQRMMFAHGRWIDFNIDDKIGSKEPGPTNWGDAQSVLMLEKFKALADVSHPDNLANGTLELNTVYQSGNIAMQVQYHEFAASVEDANTSVAAGGKTAYAPCPKGEADWILNGGPAVNGTNCGIGGIGINANAPEELQRAAYLFAIWSTSKNIQYDVLKGLGGTPTRKSVLEIPEVQAAQQRPSAMPNALTFDAVYNYGIKDPNFVLGPKIPEANEYHSIIASETQRMLSGDMSPEETAASLKSQLDDLNEVQG</sequence>
<keyword evidence="6" id="KW-1133">Transmembrane helix</keyword>
<dbReference type="RefSeq" id="WP_263735331.1">
    <property type="nucleotide sequence ID" value="NZ_JAOWKY010000003.1"/>
</dbReference>
<dbReference type="PANTHER" id="PTHR43649:SF34">
    <property type="entry name" value="ABC TRANSPORTER PERIPLASMIC-BINDING PROTEIN YCJN-RELATED"/>
    <property type="match status" value="1"/>
</dbReference>
<dbReference type="Pfam" id="PF13416">
    <property type="entry name" value="SBP_bac_8"/>
    <property type="match status" value="1"/>
</dbReference>
<evidence type="ECO:0000256" key="4">
    <source>
        <dbReference type="ARBA" id="ARBA00022729"/>
    </source>
</evidence>
<dbReference type="Gene3D" id="3.40.190.10">
    <property type="entry name" value="Periplasmic binding protein-like II"/>
    <property type="match status" value="2"/>
</dbReference>
<organism evidence="7 8">
    <name type="scientific">Albidovulum marisflavi</name>
    <dbReference type="NCBI Taxonomy" id="2984159"/>
    <lineage>
        <taxon>Bacteria</taxon>
        <taxon>Pseudomonadati</taxon>
        <taxon>Pseudomonadota</taxon>
        <taxon>Alphaproteobacteria</taxon>
        <taxon>Rhodobacterales</taxon>
        <taxon>Paracoccaceae</taxon>
        <taxon>Albidovulum</taxon>
    </lineage>
</organism>
<name>A0ABT2ZEY1_9RHOB</name>
<gene>
    <name evidence="7" type="ORF">OEW28_13705</name>
</gene>
<feature type="transmembrane region" description="Helical" evidence="6">
    <location>
        <begin position="21"/>
        <end position="38"/>
    </location>
</feature>
<keyword evidence="3" id="KW-0813">Transport</keyword>
<evidence type="ECO:0000256" key="3">
    <source>
        <dbReference type="ARBA" id="ARBA00022448"/>
    </source>
</evidence>
<keyword evidence="6" id="KW-0472">Membrane</keyword>
<comment type="subcellular location">
    <subcellularLocation>
        <location evidence="1">Periplasm</location>
    </subcellularLocation>
</comment>
<accession>A0ABT2ZEY1</accession>
<keyword evidence="6" id="KW-0812">Transmembrane</keyword>
<protein>
    <submittedName>
        <fullName evidence="7">ABC transporter substrate-binding protein</fullName>
    </submittedName>
</protein>
<dbReference type="InterPro" id="IPR050490">
    <property type="entry name" value="Bact_solute-bd_prot1"/>
</dbReference>
<dbReference type="InterPro" id="IPR006059">
    <property type="entry name" value="SBP"/>
</dbReference>